<evidence type="ECO:0000256" key="1">
    <source>
        <dbReference type="SAM" id="Coils"/>
    </source>
</evidence>
<protein>
    <submittedName>
        <fullName evidence="3">Spatacsin C-terminus</fullName>
    </submittedName>
</protein>
<dbReference type="EMBL" id="JAPFFF010000066">
    <property type="protein sequence ID" value="KAK8836380.1"/>
    <property type="molecule type" value="Genomic_DNA"/>
</dbReference>
<dbReference type="PANTHER" id="PTHR13650:SF0">
    <property type="entry name" value="SPATACSIN"/>
    <property type="match status" value="1"/>
</dbReference>
<dbReference type="PANTHER" id="PTHR13650">
    <property type="entry name" value="SPATACSIN"/>
    <property type="match status" value="1"/>
</dbReference>
<comment type="caution">
    <text evidence="3">The sequence shown here is derived from an EMBL/GenBank/DDBJ whole genome shotgun (WGS) entry which is preliminary data.</text>
</comment>
<name>A0ABR2GR23_9EUKA</name>
<accession>A0ABR2GR23</accession>
<sequence length="2122" mass="244681">MDTKLFEISDLILNSLGQNGIQISSNFITSLDDSGKLQIFSITKNQIILQETNVSAFTWINTTSFPNPILAILENKKIKFISFTNHLAESVPFDITKRLAEFSIQKLNDNCSTICEFNLDFSFQSFISFDSNSLLILDDSDTLHHYLLFPDGLYSIKSESAKGCISFTYSGLYLAGQSSNEIHLWTSNLNYICSTQANGSHLCPISANRFASINSSEKVANLITFNSFNSNIDTEIIQLKEETDFISIVGGTVYEKPPNSNLVTAFYFSPLFQKEKAVFTFDNEVFIQMFASTFPPTFTMPWLIQRSATGEAGILLASRVISKARNAQLFESFLNSCDPKSAIIFLKNFSENVLTNLNEYKKPFLWSIYKVIKAFSVPRIQKVNDSASNVLSTALINFRNIFYPIKLVETSDISYKNSPSKVKKENLLEFVLSSLENRQISESLYVLKNSFPEFHPFYLFRTLILQQAWLKVCNGRLKEEAKPLLIKLGEDPNDHFYHMWKSTTRNMTRQVLYEYLVKEGKILPNSADERHHKILKAITDRYPNTSFVSKVELMQSSSSSFLYRSQQNDDSELPQWQPIFDIKNDFNENESLIFSELFPIQKEAESKSPHYFVGNILLIESQEGKGSLDWLLNKDDPIVTLFKLHCENRIGEMVAFFDSDLKKPKSSSRDKLDCIRFVDKYYDQLNTYELETLLDMLCIHGYFVEKEYENFELLLVRICKNKFLFDENWWTNQAKIDFSEFFIQFCEFCSKKSLFMPFEMFVLAHQKQANEMDVSEIKSPMIHFIWNLWMKRDPSAANLSCMQFIANSNTTDPVELWEHLPKDSLAPLASFVWNKDPKLFNQGSRELVILAERLREDYPLLASIINNEIPHPHTPVKRPQTSKWRTPIYTSKYDLELHDLIQSHFANYDFSKVFTNYYRKNQGEDNFPHFDHPQLITKTVEPPYAHYVKLKLPVSAFQQAVEDGLKEDQFKEISLECMKEALINDDIRLAVLSFIELVDMKFKWDHSIDFKIAIQLHDILIDLKIDREKIIDLIVTFYNDKDKIVIKELKRYVEQSNKDVKSFLLSALLGFRGGLPLDYQPIIYFAENRKSSELLLFIDEAAELGLHYSISEVEKIVEKKMPLDEPLRAHILFHLKQSLPSEEGSIVTDIPALIVYRAVKKKDQPPDISLLQEALKRKVELYALLATSIKGANLMLCAYVTMLTMTTVTITFDVTKPPEHEQFVTVFLETLFELLNDKKSLELMQTLELFSENSIAVNLIIFYRSIELFAFKRTESILQELNSKLAAQNVIINDDLLGEVSIKIVTDIFFQMLDKLTVYCAKQSQIHLFQFLRVLDGSILPESLQSRVSLCRVISSFKSYRRAIVRIDLLGPSDKLINDITLNHSLAMGQEAAKVLSVSSESATKEWLSFQYSNATTPLQVIEIHEEIVSSIKNVDPMFFIYLFCSLLPYEQPTHLIIFVNYSKNVFMKIDSNSSVLKYLNALLLHLNICKENKIEVIESPGGLPSLKDLLKTVFPGQQKMIDESPNRIQLSIETPVLYGLDTLQRFFETSVDKVIDICLDRRESDKAHLICEWRNRDPKVIQLLEAVQCVISDEKLTDENRSIIEKYGDPKVNMDEFLQAIAESNGWRFVIISLHYKAAKILSLSTKNLFQLKTSDFIQSPLAVDMDHWDLIRSLIKTSKMSSSEVASCLGHSYSEHVKKCLLNGLKIEDTKLKPDDYNEHFIQFIKLCDNPAAVGEKLFEIAKKGSKVQLKKATPPMTQIQHSKQIGRSKKLFLKKDVTEEVTKTNSQKVIQKEKEKEEEEIDPSLILPVKVVVNLLLHASLCTADIDEIAELLDALLLELTDDSDNKMIINIVSIFPDPSLIPRFFQYLIAQKKLNDLPHQKLNEKVGRVIMNCARHHHPFEPQKYLELTLKYNLFRDHAELQMMHANRLLEEENDDNKNLQEASHHFLMALAYFLHEKCYSLSMECLKKLSLISLQLQFNEPSIMNIDKQQVQQLMNTRDFPFALTVAVAYDMDNEANWSEVIFNQTVVKQGEDFLTDFQFFRPITSTLCDGVVRKYKAANLTDGMQDRMKAFLANIPNLVERYRIAKSLDFKDIIDSMKEHNPVVCEWCERVLMSKQ</sequence>
<feature type="domain" description="Spatacsin C-terminal" evidence="2">
    <location>
        <begin position="1772"/>
        <end position="2062"/>
    </location>
</feature>
<dbReference type="InterPro" id="IPR028103">
    <property type="entry name" value="Spatacsin"/>
</dbReference>
<evidence type="ECO:0000313" key="3">
    <source>
        <dbReference type="EMBL" id="KAK8836380.1"/>
    </source>
</evidence>
<evidence type="ECO:0000313" key="4">
    <source>
        <dbReference type="Proteomes" id="UP001470230"/>
    </source>
</evidence>
<keyword evidence="4" id="KW-1185">Reference proteome</keyword>
<gene>
    <name evidence="3" type="ORF">M9Y10_039723</name>
</gene>
<proteinExistence type="predicted"/>
<evidence type="ECO:0000259" key="2">
    <source>
        <dbReference type="Pfam" id="PF14649"/>
    </source>
</evidence>
<feature type="coiled-coil region" evidence="1">
    <location>
        <begin position="1920"/>
        <end position="1947"/>
    </location>
</feature>
<reference evidence="3 4" key="1">
    <citation type="submission" date="2024-04" db="EMBL/GenBank/DDBJ databases">
        <title>Tritrichomonas musculus Genome.</title>
        <authorList>
            <person name="Alves-Ferreira E."/>
            <person name="Grigg M."/>
            <person name="Lorenzi H."/>
            <person name="Galac M."/>
        </authorList>
    </citation>
    <scope>NUCLEOTIDE SEQUENCE [LARGE SCALE GENOMIC DNA]</scope>
    <source>
        <strain evidence="3 4">EAF2021</strain>
    </source>
</reference>
<dbReference type="InterPro" id="IPR028107">
    <property type="entry name" value="Spatacsin_C_dom"/>
</dbReference>
<organism evidence="3 4">
    <name type="scientific">Tritrichomonas musculus</name>
    <dbReference type="NCBI Taxonomy" id="1915356"/>
    <lineage>
        <taxon>Eukaryota</taxon>
        <taxon>Metamonada</taxon>
        <taxon>Parabasalia</taxon>
        <taxon>Tritrichomonadida</taxon>
        <taxon>Tritrichomonadidae</taxon>
        <taxon>Tritrichomonas</taxon>
    </lineage>
</organism>
<keyword evidence="1" id="KW-0175">Coiled coil</keyword>
<dbReference type="Pfam" id="PF14649">
    <property type="entry name" value="Spatacsin_C"/>
    <property type="match status" value="1"/>
</dbReference>
<dbReference type="Proteomes" id="UP001470230">
    <property type="component" value="Unassembled WGS sequence"/>
</dbReference>